<organism evidence="2 3">
    <name type="scientific">Knoellia koreensis</name>
    <dbReference type="NCBI Taxonomy" id="2730921"/>
    <lineage>
        <taxon>Bacteria</taxon>
        <taxon>Bacillati</taxon>
        <taxon>Actinomycetota</taxon>
        <taxon>Actinomycetes</taxon>
        <taxon>Micrococcales</taxon>
        <taxon>Intrasporangiaceae</taxon>
        <taxon>Knoellia</taxon>
    </lineage>
</organism>
<dbReference type="Pfam" id="PF13599">
    <property type="entry name" value="Pentapeptide_4"/>
    <property type="match status" value="1"/>
</dbReference>
<dbReference type="SUPFAM" id="SSF141571">
    <property type="entry name" value="Pentapeptide repeat-like"/>
    <property type="match status" value="1"/>
</dbReference>
<dbReference type="AlphaFoldDB" id="A0A849HHB7"/>
<gene>
    <name evidence="2" type="ORF">HJG52_12370</name>
</gene>
<accession>A0A849HHB7</accession>
<name>A0A849HHB7_9MICO</name>
<dbReference type="Proteomes" id="UP000588586">
    <property type="component" value="Unassembled WGS sequence"/>
</dbReference>
<proteinExistence type="predicted"/>
<evidence type="ECO:0000313" key="2">
    <source>
        <dbReference type="EMBL" id="NNM46798.1"/>
    </source>
</evidence>
<dbReference type="PANTHER" id="PTHR14136">
    <property type="entry name" value="BTB_POZ DOMAIN-CONTAINING PROTEIN KCTD9"/>
    <property type="match status" value="1"/>
</dbReference>
<evidence type="ECO:0000256" key="1">
    <source>
        <dbReference type="SAM" id="MobiDB-lite"/>
    </source>
</evidence>
<reference evidence="2 3" key="1">
    <citation type="submission" date="2020-04" db="EMBL/GenBank/DDBJ databases">
        <title>Knoellia sp. isolate from air conditioner.</title>
        <authorList>
            <person name="Chea S."/>
            <person name="Kim D.-U."/>
        </authorList>
    </citation>
    <scope>NUCLEOTIDE SEQUENCE [LARGE SCALE GENOMIC DNA]</scope>
    <source>
        <strain evidence="2 3">DB2414S</strain>
    </source>
</reference>
<dbReference type="EMBL" id="JABEPQ010000002">
    <property type="protein sequence ID" value="NNM46798.1"/>
    <property type="molecule type" value="Genomic_DNA"/>
</dbReference>
<dbReference type="PANTHER" id="PTHR14136:SF17">
    <property type="entry name" value="BTB_POZ DOMAIN-CONTAINING PROTEIN KCTD9"/>
    <property type="match status" value="1"/>
</dbReference>
<evidence type="ECO:0000313" key="3">
    <source>
        <dbReference type="Proteomes" id="UP000588586"/>
    </source>
</evidence>
<sequence length="203" mass="21778">MGGMDSAAGGPLRPDDDHDGETFTGDLTGQHAENTRFLECAFRDCDLSEVRAPRARFAETSWYAVRGAGVDLAESTWLDCVVSGGRLGAVQLHGAELRRVRFEGCKIEFLNLRSAKLADCEFVDCQLVEPDFAEASLEKVGFEGTRLVAADFRAARLKSVDLTRAELVAPSGLTGLKGATVSRLQLIDLADALATELGITVAD</sequence>
<protein>
    <submittedName>
        <fullName evidence="2">Pentapeptide repeat-containing protein</fullName>
    </submittedName>
</protein>
<dbReference type="InterPro" id="IPR051082">
    <property type="entry name" value="Pentapeptide-BTB/POZ_domain"/>
</dbReference>
<dbReference type="InterPro" id="IPR001646">
    <property type="entry name" value="5peptide_repeat"/>
</dbReference>
<keyword evidence="3" id="KW-1185">Reference proteome</keyword>
<feature type="region of interest" description="Disordered" evidence="1">
    <location>
        <begin position="1"/>
        <end position="28"/>
    </location>
</feature>
<dbReference type="Gene3D" id="2.160.20.80">
    <property type="entry name" value="E3 ubiquitin-protein ligase SopA"/>
    <property type="match status" value="1"/>
</dbReference>
<comment type="caution">
    <text evidence="2">The sequence shown here is derived from an EMBL/GenBank/DDBJ whole genome shotgun (WGS) entry which is preliminary data.</text>
</comment>